<dbReference type="PANTHER" id="PTHR42818:SF1">
    <property type="entry name" value="SULFOPYRUVATE DECARBOXYLASE"/>
    <property type="match status" value="1"/>
</dbReference>
<dbReference type="CDD" id="cd07035">
    <property type="entry name" value="TPP_PYR_POX_like"/>
    <property type="match status" value="1"/>
</dbReference>
<dbReference type="NCBIfam" id="TIGR03297">
    <property type="entry name" value="Ppyr-DeCO2ase"/>
    <property type="match status" value="1"/>
</dbReference>
<evidence type="ECO:0000259" key="5">
    <source>
        <dbReference type="Pfam" id="PF02776"/>
    </source>
</evidence>
<evidence type="ECO:0000313" key="7">
    <source>
        <dbReference type="Proteomes" id="UP001256646"/>
    </source>
</evidence>
<dbReference type="Gene3D" id="3.40.50.970">
    <property type="match status" value="2"/>
</dbReference>
<accession>A0ABU1EF03</accession>
<evidence type="ECO:0000259" key="4">
    <source>
        <dbReference type="Pfam" id="PF02775"/>
    </source>
</evidence>
<reference evidence="6 7" key="1">
    <citation type="submission" date="2023-09" db="EMBL/GenBank/DDBJ databases">
        <authorList>
            <person name="Zhai L."/>
        </authorList>
    </citation>
    <scope>NUCLEOTIDE SEQUENCE [LARGE SCALE GENOMIC DNA]</scope>
    <source>
        <strain evidence="6 7">5 N-1</strain>
    </source>
</reference>
<name>A0ABU1EF03_9CLOT</name>
<dbReference type="Pfam" id="PF02776">
    <property type="entry name" value="TPP_enzyme_N"/>
    <property type="match status" value="1"/>
</dbReference>
<keyword evidence="3 6" id="KW-0456">Lyase</keyword>
<dbReference type="GO" id="GO:0033980">
    <property type="term" value="F:phosphonopyruvate decarboxylase activity"/>
    <property type="evidence" value="ECO:0007669"/>
    <property type="project" value="UniProtKB-EC"/>
</dbReference>
<organism evidence="6 7">
    <name type="scientific">Clostridium aquiflavi</name>
    <dbReference type="NCBI Taxonomy" id="3073603"/>
    <lineage>
        <taxon>Bacteria</taxon>
        <taxon>Bacillati</taxon>
        <taxon>Bacillota</taxon>
        <taxon>Clostridia</taxon>
        <taxon>Eubacteriales</taxon>
        <taxon>Clostridiaceae</taxon>
        <taxon>Clostridium</taxon>
    </lineage>
</organism>
<dbReference type="Proteomes" id="UP001256646">
    <property type="component" value="Unassembled WGS sequence"/>
</dbReference>
<dbReference type="InterPro" id="IPR051818">
    <property type="entry name" value="TPP_dependent_decarboxylase"/>
</dbReference>
<protein>
    <submittedName>
        <fullName evidence="6">Phosphonopyruvate decarboxylase</fullName>
        <ecNumber evidence="6">4.1.1.82</ecNumber>
    </submittedName>
</protein>
<comment type="caution">
    <text evidence="6">The sequence shown here is derived from an EMBL/GenBank/DDBJ whole genome shotgun (WGS) entry which is preliminary data.</text>
</comment>
<evidence type="ECO:0000256" key="2">
    <source>
        <dbReference type="ARBA" id="ARBA00023052"/>
    </source>
</evidence>
<dbReference type="InterPro" id="IPR017684">
    <property type="entry name" value="Phosphono-pyrv_decarboxylase"/>
</dbReference>
<dbReference type="Pfam" id="PF02775">
    <property type="entry name" value="TPP_enzyme_C"/>
    <property type="match status" value="1"/>
</dbReference>
<proteinExistence type="predicted"/>
<keyword evidence="7" id="KW-1185">Reference proteome</keyword>
<dbReference type="InterPro" id="IPR011766">
    <property type="entry name" value="TPP_enzyme_TPP-bd"/>
</dbReference>
<keyword evidence="1" id="KW-0210">Decarboxylase</keyword>
<dbReference type="PANTHER" id="PTHR42818">
    <property type="entry name" value="SULFOPYRUVATE DECARBOXYLASE SUBUNIT ALPHA"/>
    <property type="match status" value="1"/>
</dbReference>
<sequence length="378" mass="42250">MLDVSEFYKELIDNDIKFFTGVPDSLLKSFCAYVNDNTISKNNIIAANEGNAVGLVSGYHLATGKIGLVYMQNSGLGNTINPITSLSDKLVYSIPMLLVIGWRGEPGKKDEPQHKKQGLITTKLLETLNIKYKILSDDTSKDEMKSFLRDVNDYMKKEKEPYALVIKKGTFNEYKLKNNKLYDFEMTREEALEVILSHINEKSIIVSTTGMLSRELFELREKRKEKHDRDFLTVGSMGHASQIALGIALNKKNLNVYCLDGDGALLMHLGGITTIGHENVENFKHIVMNNGAHDSVGGQETVALDIDILALAKGARYSEAYSCSKKEDLIICLEKLKNSKGPTLLEIKVKKGARKNLGRPTQIPIENKEGFMKNLEVN</sequence>
<feature type="domain" description="Thiamine pyrophosphate enzyme TPP-binding" evidence="4">
    <location>
        <begin position="231"/>
        <end position="347"/>
    </location>
</feature>
<dbReference type="CDD" id="cd03371">
    <property type="entry name" value="TPP_PpyrDC"/>
    <property type="match status" value="1"/>
</dbReference>
<evidence type="ECO:0000313" key="6">
    <source>
        <dbReference type="EMBL" id="MDR5586966.1"/>
    </source>
</evidence>
<feature type="domain" description="Thiamine pyrophosphate enzyme N-terminal TPP-binding" evidence="5">
    <location>
        <begin position="9"/>
        <end position="115"/>
    </location>
</feature>
<dbReference type="InterPro" id="IPR012001">
    <property type="entry name" value="Thiamin_PyroP_enz_TPP-bd_dom"/>
</dbReference>
<dbReference type="SUPFAM" id="SSF52518">
    <property type="entry name" value="Thiamin diphosphate-binding fold (THDP-binding)"/>
    <property type="match status" value="2"/>
</dbReference>
<evidence type="ECO:0000256" key="1">
    <source>
        <dbReference type="ARBA" id="ARBA00022793"/>
    </source>
</evidence>
<dbReference type="InterPro" id="IPR029061">
    <property type="entry name" value="THDP-binding"/>
</dbReference>
<dbReference type="EC" id="4.1.1.82" evidence="6"/>
<gene>
    <name evidence="6" type="primary">aepY</name>
    <name evidence="6" type="ORF">RGC78_05730</name>
</gene>
<dbReference type="EMBL" id="JAVJAN010000012">
    <property type="protein sequence ID" value="MDR5586966.1"/>
    <property type="molecule type" value="Genomic_DNA"/>
</dbReference>
<keyword evidence="2" id="KW-0786">Thiamine pyrophosphate</keyword>
<dbReference type="RefSeq" id="WP_252212458.1">
    <property type="nucleotide sequence ID" value="NZ_JAVJAN010000012.1"/>
</dbReference>
<evidence type="ECO:0000256" key="3">
    <source>
        <dbReference type="ARBA" id="ARBA00023239"/>
    </source>
</evidence>